<accession>A0A381ZBS4</accession>
<proteinExistence type="predicted"/>
<sequence>MKKVSYVLCIFSIIVFSIFSSEAFAQEGIYVGIESKTQPEDNIFFMFVQVTLRNSDGGLVTYMESNKLIDVDKKIINDSLDYFSSSMEIPIFELNDKKFQVFIIETTTEFDSNTMYASAYYDVTINEQSHSAATFLFDSFLTSPGDEVTAVWTFARLV</sequence>
<dbReference type="AlphaFoldDB" id="A0A381ZBS4"/>
<evidence type="ECO:0000313" key="1">
    <source>
        <dbReference type="EMBL" id="SVA86564.1"/>
    </source>
</evidence>
<name>A0A381ZBS4_9ZZZZ</name>
<organism evidence="1">
    <name type="scientific">marine metagenome</name>
    <dbReference type="NCBI Taxonomy" id="408172"/>
    <lineage>
        <taxon>unclassified sequences</taxon>
        <taxon>metagenomes</taxon>
        <taxon>ecological metagenomes</taxon>
    </lineage>
</organism>
<dbReference type="EMBL" id="UINC01020666">
    <property type="protein sequence ID" value="SVA86564.1"/>
    <property type="molecule type" value="Genomic_DNA"/>
</dbReference>
<protein>
    <submittedName>
        <fullName evidence="1">Uncharacterized protein</fullName>
    </submittedName>
</protein>
<gene>
    <name evidence="1" type="ORF">METZ01_LOCUS139418</name>
</gene>
<reference evidence="1" key="1">
    <citation type="submission" date="2018-05" db="EMBL/GenBank/DDBJ databases">
        <authorList>
            <person name="Lanie J.A."/>
            <person name="Ng W.-L."/>
            <person name="Kazmierczak K.M."/>
            <person name="Andrzejewski T.M."/>
            <person name="Davidsen T.M."/>
            <person name="Wayne K.J."/>
            <person name="Tettelin H."/>
            <person name="Glass J.I."/>
            <person name="Rusch D."/>
            <person name="Podicherti R."/>
            <person name="Tsui H.-C.T."/>
            <person name="Winkler M.E."/>
        </authorList>
    </citation>
    <scope>NUCLEOTIDE SEQUENCE</scope>
</reference>